<accession>A0A975G0L4</accession>
<keyword evidence="2" id="KW-1185">Reference proteome</keyword>
<sequence>MGELLSSPRLKSARHSVADLRFVRALDVLQAQAAELVSQPGRHFGAFSEQGPQQGVYLFSEGDDHLFVGRTSRLYQRLMNHCRGSAHTNRSALKLKVMLADSRFSVPVSRKTGWEDIFKDQGFGVAFEAAKTRINKMQIRFVEERDSLNRYLLEAYCAVAFDARYSDIDIELR</sequence>
<evidence type="ECO:0000313" key="2">
    <source>
        <dbReference type="Proteomes" id="UP000676409"/>
    </source>
</evidence>
<dbReference type="AlphaFoldDB" id="A0A975G0L4"/>
<name>A0A975G0L4_9CAUL</name>
<proteinExistence type="predicted"/>
<dbReference type="Proteomes" id="UP000676409">
    <property type="component" value="Chromosome"/>
</dbReference>
<reference evidence="1" key="1">
    <citation type="submission" date="2021-04" db="EMBL/GenBank/DDBJ databases">
        <title>The complete genome sequence of Caulobacter sp. S6.</title>
        <authorList>
            <person name="Tang Y."/>
            <person name="Ouyang W."/>
            <person name="Liu Q."/>
            <person name="Huang B."/>
            <person name="Guo Z."/>
            <person name="Lei P."/>
        </authorList>
    </citation>
    <scope>NUCLEOTIDE SEQUENCE</scope>
    <source>
        <strain evidence="1">S6</strain>
    </source>
</reference>
<evidence type="ECO:0000313" key="1">
    <source>
        <dbReference type="EMBL" id="QUD88357.1"/>
    </source>
</evidence>
<organism evidence="1 2">
    <name type="scientific">Phenylobacterium montanum</name>
    <dbReference type="NCBI Taxonomy" id="2823693"/>
    <lineage>
        <taxon>Bacteria</taxon>
        <taxon>Pseudomonadati</taxon>
        <taxon>Pseudomonadota</taxon>
        <taxon>Alphaproteobacteria</taxon>
        <taxon>Caulobacterales</taxon>
        <taxon>Caulobacteraceae</taxon>
        <taxon>Phenylobacterium</taxon>
    </lineage>
</organism>
<dbReference type="RefSeq" id="WP_211938408.1">
    <property type="nucleotide sequence ID" value="NZ_CP073078.1"/>
</dbReference>
<protein>
    <submittedName>
        <fullName evidence="1">GIY-YIG nuclease family protein</fullName>
    </submittedName>
</protein>
<dbReference type="KEGG" id="caul:KCG34_00225"/>
<gene>
    <name evidence="1" type="ORF">KCG34_00225</name>
</gene>
<dbReference type="EMBL" id="CP073078">
    <property type="protein sequence ID" value="QUD88357.1"/>
    <property type="molecule type" value="Genomic_DNA"/>
</dbReference>